<evidence type="ECO:0000256" key="1">
    <source>
        <dbReference type="ARBA" id="ARBA00023125"/>
    </source>
</evidence>
<dbReference type="Proteomes" id="UP000776650">
    <property type="component" value="Unassembled WGS sequence"/>
</dbReference>
<reference evidence="3" key="2">
    <citation type="submission" date="2021-09" db="EMBL/GenBank/DDBJ databases">
        <authorList>
            <person name="Gilroy R."/>
        </authorList>
    </citation>
    <scope>NUCLEOTIDE SEQUENCE</scope>
    <source>
        <strain evidence="3">ChiGjej1B1-18357</strain>
    </source>
</reference>
<feature type="domain" description="HTH merR-type" evidence="2">
    <location>
        <begin position="6"/>
        <end position="74"/>
    </location>
</feature>
<sequence length="211" mass="21903">MGLPVRMAELAKRSGLSVATIKFYLREGLLPAGHRSSVNQAEYDEVHLERLRMIRALAKVAGLPLASIREVVGVVDGGGSPVDAMAATQDALAGEVDAERIDAESEEALDRIIAERGWRCEKASPAYGAAAAALAELESEGFGGEGLLDGYAEAADLVGRSDLAAVAAEGSTAGLVRAIVVGGALRRPLLDALVMLAQQHHAQSGRGPVAR</sequence>
<proteinExistence type="predicted"/>
<dbReference type="InterPro" id="IPR009061">
    <property type="entry name" value="DNA-bd_dom_put_sf"/>
</dbReference>
<accession>A0A921F3D2</accession>
<dbReference type="PRINTS" id="PR00040">
    <property type="entry name" value="HTHMERR"/>
</dbReference>
<dbReference type="Gene3D" id="1.10.1660.10">
    <property type="match status" value="1"/>
</dbReference>
<evidence type="ECO:0000313" key="4">
    <source>
        <dbReference type="Proteomes" id="UP000776650"/>
    </source>
</evidence>
<dbReference type="AlphaFoldDB" id="A0A921F3D2"/>
<keyword evidence="1" id="KW-0238">DNA-binding</keyword>
<comment type="caution">
    <text evidence="3">The sequence shown here is derived from an EMBL/GenBank/DDBJ whole genome shotgun (WGS) entry which is preliminary data.</text>
</comment>
<dbReference type="GO" id="GO:0003700">
    <property type="term" value="F:DNA-binding transcription factor activity"/>
    <property type="evidence" value="ECO:0007669"/>
    <property type="project" value="InterPro"/>
</dbReference>
<organism evidence="3 4">
    <name type="scientific">Dietzia timorensis</name>
    <dbReference type="NCBI Taxonomy" id="499555"/>
    <lineage>
        <taxon>Bacteria</taxon>
        <taxon>Bacillati</taxon>
        <taxon>Actinomycetota</taxon>
        <taxon>Actinomycetes</taxon>
        <taxon>Mycobacteriales</taxon>
        <taxon>Dietziaceae</taxon>
        <taxon>Dietzia</taxon>
    </lineage>
</organism>
<protein>
    <submittedName>
        <fullName evidence="3">MerR family transcriptional regulator</fullName>
    </submittedName>
</protein>
<dbReference type="PANTHER" id="PTHR30204:SF98">
    <property type="entry name" value="HTH-TYPE TRANSCRIPTIONAL REGULATOR ADHR"/>
    <property type="match status" value="1"/>
</dbReference>
<name>A0A921F3D2_9ACTN</name>
<dbReference type="EMBL" id="DYXM01000050">
    <property type="protein sequence ID" value="HJE89858.1"/>
    <property type="molecule type" value="Genomic_DNA"/>
</dbReference>
<dbReference type="Pfam" id="PF13411">
    <property type="entry name" value="MerR_1"/>
    <property type="match status" value="1"/>
</dbReference>
<evidence type="ECO:0000259" key="2">
    <source>
        <dbReference type="PROSITE" id="PS50937"/>
    </source>
</evidence>
<dbReference type="RefSeq" id="WP_303910628.1">
    <property type="nucleotide sequence ID" value="NZ_DYXM01000050.1"/>
</dbReference>
<dbReference type="InterPro" id="IPR047057">
    <property type="entry name" value="MerR_fam"/>
</dbReference>
<dbReference type="SUPFAM" id="SSF46955">
    <property type="entry name" value="Putative DNA-binding domain"/>
    <property type="match status" value="1"/>
</dbReference>
<dbReference type="PANTHER" id="PTHR30204">
    <property type="entry name" value="REDOX-CYCLING DRUG-SENSING TRANSCRIPTIONAL ACTIVATOR SOXR"/>
    <property type="match status" value="1"/>
</dbReference>
<dbReference type="InterPro" id="IPR000551">
    <property type="entry name" value="MerR-type_HTH_dom"/>
</dbReference>
<dbReference type="SMART" id="SM00422">
    <property type="entry name" value="HTH_MERR"/>
    <property type="match status" value="1"/>
</dbReference>
<evidence type="ECO:0000313" key="3">
    <source>
        <dbReference type="EMBL" id="HJE89858.1"/>
    </source>
</evidence>
<dbReference type="PROSITE" id="PS50937">
    <property type="entry name" value="HTH_MERR_2"/>
    <property type="match status" value="1"/>
</dbReference>
<reference evidence="3" key="1">
    <citation type="journal article" date="2021" name="PeerJ">
        <title>Extensive microbial diversity within the chicken gut microbiome revealed by metagenomics and culture.</title>
        <authorList>
            <person name="Gilroy R."/>
            <person name="Ravi A."/>
            <person name="Getino M."/>
            <person name="Pursley I."/>
            <person name="Horton D.L."/>
            <person name="Alikhan N.F."/>
            <person name="Baker D."/>
            <person name="Gharbi K."/>
            <person name="Hall N."/>
            <person name="Watson M."/>
            <person name="Adriaenssens E.M."/>
            <person name="Foster-Nyarko E."/>
            <person name="Jarju S."/>
            <person name="Secka A."/>
            <person name="Antonio M."/>
            <person name="Oren A."/>
            <person name="Chaudhuri R.R."/>
            <person name="La Ragione R."/>
            <person name="Hildebrand F."/>
            <person name="Pallen M.J."/>
        </authorList>
    </citation>
    <scope>NUCLEOTIDE SEQUENCE</scope>
    <source>
        <strain evidence="3">ChiGjej1B1-18357</strain>
    </source>
</reference>
<gene>
    <name evidence="3" type="ORF">K8V11_02455</name>
</gene>
<dbReference type="GO" id="GO:0003677">
    <property type="term" value="F:DNA binding"/>
    <property type="evidence" value="ECO:0007669"/>
    <property type="project" value="UniProtKB-KW"/>
</dbReference>